<protein>
    <submittedName>
        <fullName evidence="2">Membrane protein</fullName>
    </submittedName>
</protein>
<feature type="transmembrane region" description="Helical" evidence="1">
    <location>
        <begin position="382"/>
        <end position="401"/>
    </location>
</feature>
<dbReference type="EnsemblBacteria" id="ABK78093">
    <property type="protein sequence ID" value="ABK78093"/>
    <property type="gene ID" value="CENSYa_1471"/>
</dbReference>
<dbReference type="KEGG" id="csy:CENSYa_1471"/>
<keyword evidence="1" id="KW-0472">Membrane</keyword>
<dbReference type="PANTHER" id="PTHR38815">
    <property type="entry name" value="HYPOTHETICAL MEMBRANE PROTEIN, CONSERVED, DUF373 FAMILY"/>
    <property type="match status" value="1"/>
</dbReference>
<dbReference type="Proteomes" id="UP000000758">
    <property type="component" value="Chromosome"/>
</dbReference>
<evidence type="ECO:0000313" key="3">
    <source>
        <dbReference type="Proteomes" id="UP000000758"/>
    </source>
</evidence>
<dbReference type="PANTHER" id="PTHR38815:SF1">
    <property type="entry name" value="DUF373 FAMILY PROTEIN"/>
    <property type="match status" value="1"/>
</dbReference>
<feature type="transmembrane region" description="Helical" evidence="1">
    <location>
        <begin position="236"/>
        <end position="253"/>
    </location>
</feature>
<name>A0RXM6_CENSY</name>
<gene>
    <name evidence="2" type="ordered locus">CENSYa_1471</name>
</gene>
<evidence type="ECO:0000313" key="2">
    <source>
        <dbReference type="EMBL" id="ABK78093.1"/>
    </source>
</evidence>
<accession>A0RXM6</accession>
<evidence type="ECO:0000256" key="1">
    <source>
        <dbReference type="SAM" id="Phobius"/>
    </source>
</evidence>
<feature type="transmembrane region" description="Helical" evidence="1">
    <location>
        <begin position="212"/>
        <end position="230"/>
    </location>
</feature>
<reference evidence="2 3" key="1">
    <citation type="journal article" date="2006" name="Proc. Natl. Acad. Sci. U.S.A.">
        <title>Genomic analysis of the uncultivated marine crenarchaeote Cenarchaeum symbiosum.</title>
        <authorList>
            <person name="Hallam S.J."/>
            <person name="Konstantinidis K.T."/>
            <person name="Putnam N."/>
            <person name="Schleper C."/>
            <person name="Watanabe Y."/>
            <person name="Sugahara J."/>
            <person name="Preston C."/>
            <person name="de la Torre J."/>
            <person name="Richardson P.M."/>
            <person name="DeLong E.F."/>
        </authorList>
    </citation>
    <scope>NUCLEOTIDE SEQUENCE [LARGE SCALE GENOMIC DNA]</scope>
    <source>
        <strain evidence="3">A</strain>
    </source>
</reference>
<proteinExistence type="predicted"/>
<keyword evidence="1" id="KW-1133">Transmembrane helix</keyword>
<dbReference type="Pfam" id="PF04123">
    <property type="entry name" value="DUF373"/>
    <property type="match status" value="1"/>
</dbReference>
<dbReference type="AlphaFoldDB" id="A0RXM6"/>
<feature type="transmembrane region" description="Helical" evidence="1">
    <location>
        <begin position="356"/>
        <end position="376"/>
    </location>
</feature>
<dbReference type="EMBL" id="DP000238">
    <property type="protein sequence ID" value="ABK78093.1"/>
    <property type="molecule type" value="Genomic_DNA"/>
</dbReference>
<dbReference type="STRING" id="414004.CENSYa_1471"/>
<dbReference type="HOGENOM" id="CLU_048986_0_1_2"/>
<feature type="transmembrane region" description="Helical" evidence="1">
    <location>
        <begin position="314"/>
        <end position="344"/>
    </location>
</feature>
<organism evidence="2 3">
    <name type="scientific">Cenarchaeum symbiosum (strain A)</name>
    <dbReference type="NCBI Taxonomy" id="414004"/>
    <lineage>
        <taxon>Archaea</taxon>
        <taxon>Nitrososphaerota</taxon>
        <taxon>Candidatus Cenarchaeales</taxon>
        <taxon>Candidatus Cenarchaeaceae</taxon>
        <taxon>Candidatus Cenarchaeum</taxon>
    </lineage>
</organism>
<keyword evidence="3" id="KW-1185">Reference proteome</keyword>
<feature type="transmembrane region" description="Helical" evidence="1">
    <location>
        <begin position="274"/>
        <end position="294"/>
    </location>
</feature>
<dbReference type="PATRIC" id="fig|414004.10.peg.1353"/>
<sequence>MPRAPALTIIGRKFVMADQSPRWKLLKGDPAHSSGMSQDTKVEKDVHSSSANRLLVICVDRDNDVGEKAGIATPVVGRDACIEAAQRLALVDPEDADSNAIFASVKTYEDLISKGYEVEVTTVAGVPDRGVRADVKIAKEVRSVLDVYSANGAVIVSDGNDDESVIPVIQNVLPVISVQRVVMRVSRSVEYSYAVFGKYLKMIAYDSRYSKFFLGLPGMLLLIGGVATVLGYAAEILAVLVSILGGAFLIRAFDVDKAWSKWTKPTPSGFVRMFTLVAGAVLMMASIPAGVAQVDPALLTEGVELVSMISDRMIMGKFVAGLLPTLWAGVGTIFAGILLSNWLGGVRHEISDTLRLVVLAALFPTVYQFTNILIHGEGSLTLVPPLLGGLAATLVAAMVLFRRFRRRDEQPGD</sequence>
<keyword evidence="1" id="KW-0812">Transmembrane</keyword>
<dbReference type="InterPro" id="IPR007254">
    <property type="entry name" value="DUF373"/>
</dbReference>